<dbReference type="KEGG" id="acz:Acaty_c2561"/>
<dbReference type="GO" id="GO:0034220">
    <property type="term" value="P:monoatomic ion transmembrane transport"/>
    <property type="evidence" value="ECO:0007669"/>
    <property type="project" value="UniProtKB-KW"/>
</dbReference>
<evidence type="ECO:0000313" key="4">
    <source>
        <dbReference type="EMBL" id="AIA56405.1"/>
    </source>
</evidence>
<dbReference type="Gene3D" id="1.10.287.70">
    <property type="match status" value="1"/>
</dbReference>
<accession>A0A059ZXZ3</accession>
<feature type="transmembrane region" description="Helical" evidence="2">
    <location>
        <begin position="134"/>
        <end position="151"/>
    </location>
</feature>
<feature type="transmembrane region" description="Helical" evidence="2">
    <location>
        <begin position="163"/>
        <end position="185"/>
    </location>
</feature>
<protein>
    <submittedName>
        <fullName evidence="4">Potassium channel protein</fullName>
    </submittedName>
</protein>
<dbReference type="SUPFAM" id="SSF81324">
    <property type="entry name" value="Voltage-gated potassium channels"/>
    <property type="match status" value="1"/>
</dbReference>
<evidence type="ECO:0000259" key="3">
    <source>
        <dbReference type="PROSITE" id="PS51201"/>
    </source>
</evidence>
<dbReference type="Proteomes" id="UP000005522">
    <property type="component" value="Chromosome"/>
</dbReference>
<dbReference type="Gene3D" id="3.40.50.720">
    <property type="entry name" value="NAD(P)-binding Rossmann-like Domain"/>
    <property type="match status" value="1"/>
</dbReference>
<evidence type="ECO:0000256" key="1">
    <source>
        <dbReference type="ARBA" id="ARBA00004651"/>
    </source>
</evidence>
<feature type="transmembrane region" description="Helical" evidence="2">
    <location>
        <begin position="223"/>
        <end position="248"/>
    </location>
</feature>
<dbReference type="eggNOG" id="COG2898">
    <property type="taxonomic scope" value="Bacteria"/>
</dbReference>
<evidence type="ECO:0000256" key="2">
    <source>
        <dbReference type="SAM" id="Phobius"/>
    </source>
</evidence>
<dbReference type="EMBL" id="CP005986">
    <property type="protein sequence ID" value="AIA56405.1"/>
    <property type="molecule type" value="Genomic_DNA"/>
</dbReference>
<organism evidence="4 5">
    <name type="scientific">Acidithiobacillus caldus (strain ATCC 51756 / DSM 8584 / KU)</name>
    <dbReference type="NCBI Taxonomy" id="637389"/>
    <lineage>
        <taxon>Bacteria</taxon>
        <taxon>Pseudomonadati</taxon>
        <taxon>Pseudomonadota</taxon>
        <taxon>Acidithiobacillia</taxon>
        <taxon>Acidithiobacillales</taxon>
        <taxon>Acidithiobacillaceae</taxon>
        <taxon>Acidithiobacillus</taxon>
    </lineage>
</organism>
<dbReference type="eggNOG" id="COG1226">
    <property type="taxonomic scope" value="Bacteria"/>
</dbReference>
<keyword evidence="2" id="KW-0812">Transmembrane</keyword>
<dbReference type="GO" id="GO:0005886">
    <property type="term" value="C:plasma membrane"/>
    <property type="evidence" value="ECO:0007669"/>
    <property type="project" value="UniProtKB-SubCell"/>
</dbReference>
<dbReference type="PANTHER" id="PTHR43833:SF11">
    <property type="entry name" value="VOLTAGE-GATED POTASSIUM CHANNEL KCH"/>
    <property type="match status" value="1"/>
</dbReference>
<dbReference type="InterPro" id="IPR003148">
    <property type="entry name" value="RCK_N"/>
</dbReference>
<reference evidence="4 5" key="1">
    <citation type="journal article" date="2009" name="J. Bacteriol.">
        <title>Draft genome sequence of the extremely acidophilic bacterium Acidithiobacillus caldus ATCC 51756 reveals metabolic versatility in the genus Acidithiobacillus.</title>
        <authorList>
            <person name="Valdes J."/>
            <person name="Quatrini R."/>
            <person name="Hallberg K."/>
            <person name="Dopson M."/>
            <person name="Valenzuela P.D."/>
            <person name="Holmes D.S."/>
        </authorList>
    </citation>
    <scope>NUCLEOTIDE SEQUENCE [LARGE SCALE GENOMIC DNA]</scope>
    <source>
        <strain evidence="5">ATCC 51756 / DSM 8584 / KU</strain>
    </source>
</reference>
<name>A0A059ZXZ3_ACICK</name>
<dbReference type="GO" id="GO:0006813">
    <property type="term" value="P:potassium ion transport"/>
    <property type="evidence" value="ECO:0007669"/>
    <property type="project" value="InterPro"/>
</dbReference>
<proteinExistence type="predicted"/>
<feature type="transmembrane region" description="Helical" evidence="2">
    <location>
        <begin position="79"/>
        <end position="103"/>
    </location>
</feature>
<dbReference type="HOGENOM" id="CLU_057267_1_0_6"/>
<dbReference type="PROSITE" id="PS51201">
    <property type="entry name" value="RCK_N"/>
    <property type="match status" value="1"/>
</dbReference>
<feature type="transmembrane region" description="Helical" evidence="2">
    <location>
        <begin position="192"/>
        <end position="211"/>
    </location>
</feature>
<dbReference type="PANTHER" id="PTHR43833">
    <property type="entry name" value="POTASSIUM CHANNEL PROTEIN 2-RELATED-RELATED"/>
    <property type="match status" value="1"/>
</dbReference>
<keyword evidence="4" id="KW-0406">Ion transport</keyword>
<sequence length="422" mass="46337">MTVKFNHKHPWHVLRPDWRVRWRSRQSRWANRLHLSLWYPHWPIAAAVGLLGILNILPALEHILGLRYNGSLAHMSQSFLLDAFRGIPVGAAGIVLLIMSVGLLFRSRFAWVLVLVLTGAILSYGLFRHPSHPTLLLYYNALLMAMLWLFRKHFSYSSLATGTLFALTGAVLVIGYGVFGAYILGADFKPPIHSLLTALYYSVVTMSTVGYGDIVPITPEARIFVVSLIVLGITVFATSLSAIIVPAVHNRLQAALKGEARPMIRKNHYIIVGDTPLSRNSYRELKSRQLPVVVIVGHPPEDSIYQSDDLILGDAADTEVLRSAGAENAIAVLALRADDSENAFVVLAVKELEGNAKTVAAVNDSKNLGRVRRVQPDMIIAPQVMGGELLAMALNGETLDSDAVMRMFRFSSGETDNGGKKG</sequence>
<keyword evidence="4" id="KW-0813">Transport</keyword>
<dbReference type="RefSeq" id="WP_004869246.1">
    <property type="nucleotide sequence ID" value="NZ_CP005986.1"/>
</dbReference>
<feature type="domain" description="RCK N-terminal" evidence="3">
    <location>
        <begin position="266"/>
        <end position="380"/>
    </location>
</feature>
<feature type="transmembrane region" description="Helical" evidence="2">
    <location>
        <begin position="38"/>
        <end position="58"/>
    </location>
</feature>
<evidence type="ECO:0000313" key="5">
    <source>
        <dbReference type="Proteomes" id="UP000005522"/>
    </source>
</evidence>
<dbReference type="SUPFAM" id="SSF51735">
    <property type="entry name" value="NAD(P)-binding Rossmann-fold domains"/>
    <property type="match status" value="1"/>
</dbReference>
<keyword evidence="2" id="KW-0472">Membrane</keyword>
<dbReference type="AlphaFoldDB" id="A0A059ZXZ3"/>
<dbReference type="Pfam" id="PF07885">
    <property type="entry name" value="Ion_trans_2"/>
    <property type="match status" value="1"/>
</dbReference>
<dbReference type="Pfam" id="PF02254">
    <property type="entry name" value="TrkA_N"/>
    <property type="match status" value="1"/>
</dbReference>
<keyword evidence="2" id="KW-1133">Transmembrane helix</keyword>
<dbReference type="InterPro" id="IPR050721">
    <property type="entry name" value="Trk_Ktr_HKT_K-transport"/>
</dbReference>
<dbReference type="InterPro" id="IPR013099">
    <property type="entry name" value="K_chnl_dom"/>
</dbReference>
<dbReference type="NCBIfam" id="NF007828">
    <property type="entry name" value="PRK10537.1"/>
    <property type="match status" value="1"/>
</dbReference>
<dbReference type="InterPro" id="IPR036291">
    <property type="entry name" value="NAD(P)-bd_dom_sf"/>
</dbReference>
<keyword evidence="4" id="KW-0407">Ion channel</keyword>
<feature type="transmembrane region" description="Helical" evidence="2">
    <location>
        <begin position="109"/>
        <end position="127"/>
    </location>
</feature>
<comment type="subcellular location">
    <subcellularLocation>
        <location evidence="1">Cell membrane</location>
        <topology evidence="1">Multi-pass membrane protein</topology>
    </subcellularLocation>
</comment>
<gene>
    <name evidence="4" type="ORF">Acaty_c2561</name>
</gene>